<dbReference type="InterPro" id="IPR008921">
    <property type="entry name" value="DNA_pol3_clamp-load_cplx_C"/>
</dbReference>
<dbReference type="Pfam" id="PF14840">
    <property type="entry name" value="DNA_pol3_delt_C"/>
    <property type="match status" value="1"/>
</dbReference>
<dbReference type="GO" id="GO:0003677">
    <property type="term" value="F:DNA binding"/>
    <property type="evidence" value="ECO:0007669"/>
    <property type="project" value="InterPro"/>
</dbReference>
<dbReference type="SUPFAM" id="SSF52540">
    <property type="entry name" value="P-loop containing nucleoside triphosphate hydrolases"/>
    <property type="match status" value="1"/>
</dbReference>
<dbReference type="GO" id="GO:0009360">
    <property type="term" value="C:DNA polymerase III complex"/>
    <property type="evidence" value="ECO:0007669"/>
    <property type="project" value="InterPro"/>
</dbReference>
<dbReference type="GO" id="GO:0006261">
    <property type="term" value="P:DNA-templated DNA replication"/>
    <property type="evidence" value="ECO:0007669"/>
    <property type="project" value="TreeGrafter"/>
</dbReference>
<evidence type="ECO:0000256" key="3">
    <source>
        <dbReference type="ARBA" id="ARBA00022679"/>
    </source>
</evidence>
<reference evidence="11" key="1">
    <citation type="submission" date="2014-03" db="EMBL/GenBank/DDBJ databases">
        <authorList>
            <person name="Genoscope - CEA"/>
        </authorList>
    </citation>
    <scope>NUCLEOTIDE SEQUENCE [LARGE SCALE GENOMIC DNA]</scope>
    <source>
        <strain evidence="11">CF27</strain>
    </source>
</reference>
<dbReference type="InterPro" id="IPR010372">
    <property type="entry name" value="DNA_pol3_delta_N"/>
</dbReference>
<protein>
    <recommendedName>
        <fullName evidence="2">DNA polymerase III subunit delta</fullName>
        <ecNumber evidence="1">2.7.7.7</ecNumber>
    </recommendedName>
</protein>
<dbReference type="CDD" id="cd18138">
    <property type="entry name" value="HLD_clamp_pol_III_delta"/>
    <property type="match status" value="1"/>
</dbReference>
<reference evidence="13 15" key="4">
    <citation type="submission" date="2017-03" db="EMBL/GenBank/DDBJ databases">
        <authorList>
            <person name="Regsiter A."/>
            <person name="William W."/>
        </authorList>
    </citation>
    <scope>NUCLEOTIDE SEQUENCE [LARGE SCALE GENOMIC DNA]</scope>
    <source>
        <strain evidence="13">PRJEB5721</strain>
    </source>
</reference>
<evidence type="ECO:0000256" key="7">
    <source>
        <dbReference type="ARBA" id="ARBA00034754"/>
    </source>
</evidence>
<dbReference type="Proteomes" id="UP000093129">
    <property type="component" value="Unassembled WGS sequence"/>
</dbReference>
<comment type="similarity">
    <text evidence="7">Belongs to the DNA polymerase HolA subunit family.</text>
</comment>
<dbReference type="InterPro" id="IPR005790">
    <property type="entry name" value="DNA_polIII_delta"/>
</dbReference>
<evidence type="ECO:0000256" key="5">
    <source>
        <dbReference type="ARBA" id="ARBA00022705"/>
    </source>
</evidence>
<evidence type="ECO:0000256" key="6">
    <source>
        <dbReference type="ARBA" id="ARBA00022932"/>
    </source>
</evidence>
<organism evidence="11">
    <name type="scientific">Acidithiobacillus ferrivorans</name>
    <dbReference type="NCBI Taxonomy" id="160808"/>
    <lineage>
        <taxon>Bacteria</taxon>
        <taxon>Pseudomonadati</taxon>
        <taxon>Pseudomonadota</taxon>
        <taxon>Acidithiobacillia</taxon>
        <taxon>Acidithiobacillales</taxon>
        <taxon>Acidithiobacillaceae</taxon>
        <taxon>Acidithiobacillus</taxon>
    </lineage>
</organism>
<dbReference type="RefSeq" id="WP_051984720.1">
    <property type="nucleotide sequence ID" value="NZ_CCCS020000023.1"/>
</dbReference>
<keyword evidence="15" id="KW-1185">Reference proteome</keyword>
<sequence>MRLKPAQWASHLRGTLASVYGLFSDEPLLLQEAEDALIAVAAQHGFAQKQRLGQQDGTVWDALRDERNAGSLFAEQRLLLLRLDSPKVPKEGSTALQYWLASPPPDALLILSGPRPDASTQKTAWFKAVETHGHTLLLYRPEGQDWPRWVEQRLRAAGMQADSTAVQLLTDLSAGNLSACHQAIQRLQQVYPGQSIDVPAIRAVLADSSQFTIYDLADAVLRGETEQILRILDRLRSGDGEPALCLWVLHKDLRLLAELRAGGVDADAFFQQNRIFPPRQGWLRNAARRLTRAGLLAGIEDCLAIDARIKGQDPTPVWLALTDLCLRIAGMAPERHNTNNTRAG</sequence>
<proteinExistence type="inferred from homology"/>
<reference evidence="12 14" key="3">
    <citation type="submission" date="2016-07" db="EMBL/GenBank/DDBJ databases">
        <title>Draft genome of a psychrotolerant acidophile Acidithiobacillus ferrivorans strain YL15.</title>
        <authorList>
            <person name="Peng T."/>
            <person name="Ma L."/>
            <person name="Nan M."/>
            <person name="An N."/>
            <person name="Wang M."/>
            <person name="Qiu G."/>
            <person name="Zeng W."/>
        </authorList>
    </citation>
    <scope>NUCLEOTIDE SEQUENCE [LARGE SCALE GENOMIC DNA]</scope>
    <source>
        <strain evidence="12 14">YL15</strain>
    </source>
</reference>
<evidence type="ECO:0000256" key="1">
    <source>
        <dbReference type="ARBA" id="ARBA00012417"/>
    </source>
</evidence>
<dbReference type="NCBIfam" id="TIGR01128">
    <property type="entry name" value="holA"/>
    <property type="match status" value="1"/>
</dbReference>
<evidence type="ECO:0000259" key="9">
    <source>
        <dbReference type="Pfam" id="PF06144"/>
    </source>
</evidence>
<evidence type="ECO:0000256" key="8">
    <source>
        <dbReference type="ARBA" id="ARBA00049244"/>
    </source>
</evidence>
<gene>
    <name evidence="11" type="ORF">AFERRI_30113</name>
    <name evidence="13" type="ORF">AFERRI_50485</name>
    <name evidence="12" type="ORF">BBC27_12500</name>
</gene>
<dbReference type="Gene3D" id="3.40.50.300">
    <property type="entry name" value="P-loop containing nucleotide triphosphate hydrolases"/>
    <property type="match status" value="1"/>
</dbReference>
<accession>A0A060ULD8</accession>
<reference evidence="11" key="2">
    <citation type="submission" date="2014-07" db="EMBL/GenBank/DDBJ databases">
        <title>Initial genome analysis of the psychrotolerant acidophile Acidithiobacillus ferrivorans CF27: insights into iron and sulfur oxidation pathways and into biofilm formation.</title>
        <authorList>
            <person name="Talla E."/>
            <person name="Hedrich S."/>
            <person name="Mangenot S."/>
            <person name="Ji B."/>
            <person name="Johnson D.B."/>
            <person name="Barbe V."/>
            <person name="Bonnefoy V."/>
        </authorList>
    </citation>
    <scope>NUCLEOTIDE SEQUENCE [LARGE SCALE GENOMIC DNA]</scope>
    <source>
        <strain evidence="11">CF27</strain>
    </source>
</reference>
<dbReference type="Pfam" id="PF06144">
    <property type="entry name" value="DNA_pol3_delta"/>
    <property type="match status" value="1"/>
</dbReference>
<evidence type="ECO:0000313" key="15">
    <source>
        <dbReference type="Proteomes" id="UP000193925"/>
    </source>
</evidence>
<dbReference type="AlphaFoldDB" id="A0A060ULD8"/>
<dbReference type="PANTHER" id="PTHR34388">
    <property type="entry name" value="DNA POLYMERASE III SUBUNIT DELTA"/>
    <property type="match status" value="1"/>
</dbReference>
<name>A0A060ULD8_9PROT</name>
<dbReference type="SUPFAM" id="SSF48019">
    <property type="entry name" value="post-AAA+ oligomerization domain-like"/>
    <property type="match status" value="1"/>
</dbReference>
<keyword evidence="4" id="KW-0548">Nucleotidyltransferase</keyword>
<feature type="domain" description="DNA polymerase III delta N-terminal" evidence="9">
    <location>
        <begin position="22"/>
        <end position="133"/>
    </location>
</feature>
<evidence type="ECO:0000256" key="4">
    <source>
        <dbReference type="ARBA" id="ARBA00022695"/>
    </source>
</evidence>
<evidence type="ECO:0000259" key="10">
    <source>
        <dbReference type="Pfam" id="PF14840"/>
    </source>
</evidence>
<evidence type="ECO:0000313" key="14">
    <source>
        <dbReference type="Proteomes" id="UP000093129"/>
    </source>
</evidence>
<dbReference type="InterPro" id="IPR032780">
    <property type="entry name" value="DNA_pol3_delt_C"/>
</dbReference>
<dbReference type="GO" id="GO:0003887">
    <property type="term" value="F:DNA-directed DNA polymerase activity"/>
    <property type="evidence" value="ECO:0007669"/>
    <property type="project" value="UniProtKB-KW"/>
</dbReference>
<evidence type="ECO:0000313" key="12">
    <source>
        <dbReference type="EMBL" id="OCB02547.1"/>
    </source>
</evidence>
<dbReference type="Gene3D" id="1.10.8.60">
    <property type="match status" value="1"/>
</dbReference>
<dbReference type="Gene3D" id="1.20.272.10">
    <property type="match status" value="1"/>
</dbReference>
<dbReference type="InterPro" id="IPR027417">
    <property type="entry name" value="P-loop_NTPase"/>
</dbReference>
<dbReference type="EC" id="2.7.7.7" evidence="1"/>
<dbReference type="EMBL" id="MASQ01000093">
    <property type="protein sequence ID" value="OCB02547.1"/>
    <property type="molecule type" value="Genomic_DNA"/>
</dbReference>
<evidence type="ECO:0000313" key="13">
    <source>
        <dbReference type="EMBL" id="SMH67284.1"/>
    </source>
</evidence>
<dbReference type="EMBL" id="CCCS020000023">
    <property type="protein sequence ID" value="CDQ09467.1"/>
    <property type="molecule type" value="Genomic_DNA"/>
</dbReference>
<keyword evidence="3" id="KW-0808">Transferase</keyword>
<comment type="catalytic activity">
    <reaction evidence="8">
        <text>DNA(n) + a 2'-deoxyribonucleoside 5'-triphosphate = DNA(n+1) + diphosphate</text>
        <dbReference type="Rhea" id="RHEA:22508"/>
        <dbReference type="Rhea" id="RHEA-COMP:17339"/>
        <dbReference type="Rhea" id="RHEA-COMP:17340"/>
        <dbReference type="ChEBI" id="CHEBI:33019"/>
        <dbReference type="ChEBI" id="CHEBI:61560"/>
        <dbReference type="ChEBI" id="CHEBI:173112"/>
        <dbReference type="EC" id="2.7.7.7"/>
    </reaction>
</comment>
<feature type="domain" description="DNA polymerase III subunit delta C-terminal" evidence="10">
    <location>
        <begin position="216"/>
        <end position="329"/>
    </location>
</feature>
<evidence type="ECO:0000256" key="2">
    <source>
        <dbReference type="ARBA" id="ARBA00017703"/>
    </source>
</evidence>
<dbReference type="Proteomes" id="UP000193925">
    <property type="component" value="Chromosome AFERRI"/>
</dbReference>
<keyword evidence="6" id="KW-0239">DNA-directed DNA polymerase</keyword>
<evidence type="ECO:0000313" key="11">
    <source>
        <dbReference type="EMBL" id="CDQ09467.1"/>
    </source>
</evidence>
<dbReference type="PANTHER" id="PTHR34388:SF1">
    <property type="entry name" value="DNA POLYMERASE III SUBUNIT DELTA"/>
    <property type="match status" value="1"/>
</dbReference>
<keyword evidence="5" id="KW-0235">DNA replication</keyword>
<dbReference type="EMBL" id="LT841305">
    <property type="protein sequence ID" value="SMH67284.1"/>
    <property type="molecule type" value="Genomic_DNA"/>
</dbReference>